<dbReference type="Proteomes" id="UP001058290">
    <property type="component" value="Chromosome"/>
</dbReference>
<dbReference type="RefSeq" id="WP_260719990.1">
    <property type="nucleotide sequence ID" value="NZ_CP104377.1"/>
</dbReference>
<evidence type="ECO:0000313" key="2">
    <source>
        <dbReference type="Proteomes" id="UP001058290"/>
    </source>
</evidence>
<gene>
    <name evidence="1" type="ORF">N4T19_09235</name>
</gene>
<proteinExistence type="predicted"/>
<evidence type="ECO:0000313" key="1">
    <source>
        <dbReference type="EMBL" id="UXC20270.1"/>
    </source>
</evidence>
<dbReference type="EMBL" id="CP104377">
    <property type="protein sequence ID" value="UXC20270.1"/>
    <property type="molecule type" value="Genomic_DNA"/>
</dbReference>
<organism evidence="1 2">
    <name type="scientific">Comamonas squillarum</name>
    <dbReference type="NCBI Taxonomy" id="2977320"/>
    <lineage>
        <taxon>Bacteria</taxon>
        <taxon>Pseudomonadati</taxon>
        <taxon>Pseudomonadota</taxon>
        <taxon>Betaproteobacteria</taxon>
        <taxon>Burkholderiales</taxon>
        <taxon>Comamonadaceae</taxon>
        <taxon>Comamonas</taxon>
    </lineage>
</organism>
<keyword evidence="2" id="KW-1185">Reference proteome</keyword>
<reference evidence="1" key="1">
    <citation type="submission" date="2022-09" db="EMBL/GenBank/DDBJ databases">
        <title>Bacterial diversity in gut of crayfish and pufferfish.</title>
        <authorList>
            <person name="Huang Y."/>
        </authorList>
    </citation>
    <scope>NUCLEOTIDE SEQUENCE</scope>
    <source>
        <strain evidence="1">PR12</strain>
    </source>
</reference>
<protein>
    <submittedName>
        <fullName evidence="1">Uncharacterized protein</fullName>
    </submittedName>
</protein>
<name>A0ABY6A560_9BURK</name>
<sequence length="75" mass="8125">MASLRQISFSSVSFQSFVFKGLVLGVSWPMAVLVTPGKISMPGVALRILKAAARGTSDISQAYGRHKKPAFDLWL</sequence>
<accession>A0ABY6A560</accession>